<evidence type="ECO:0000313" key="9">
    <source>
        <dbReference type="EMBL" id="MFC0407493.1"/>
    </source>
</evidence>
<keyword evidence="9" id="KW-0378">Hydrolase</keyword>
<name>A0ABV6JP33_9PROT</name>
<dbReference type="RefSeq" id="WP_377043209.1">
    <property type="nucleotide sequence ID" value="NZ_JBHLUN010000003.1"/>
</dbReference>
<dbReference type="Proteomes" id="UP001589865">
    <property type="component" value="Unassembled WGS sequence"/>
</dbReference>
<comment type="caution">
    <text evidence="9">The sequence shown here is derived from an EMBL/GenBank/DDBJ whole genome shotgun (WGS) entry which is preliminary data.</text>
</comment>
<dbReference type="EMBL" id="JBHLUN010000003">
    <property type="protein sequence ID" value="MFC0407493.1"/>
    <property type="molecule type" value="Genomic_DNA"/>
</dbReference>
<feature type="region of interest" description="Disordered" evidence="7">
    <location>
        <begin position="292"/>
        <end position="315"/>
    </location>
</feature>
<dbReference type="SMART" id="SM00244">
    <property type="entry name" value="PHB"/>
    <property type="match status" value="1"/>
</dbReference>
<sequence>MNRLLALGVAAAVVLILVTSTLFTVNQTQQVMITQFGRPVRIIQTPGLHAKIPLIQTVVTFDRRLLDFEAPGEEVILSDQRRLIVDSFARFEITDPQRYYETVGAQENGIRARLSSIVSSSLRRVLGNETLLAVLSNDRLRIMNTIRDQVNAEARAFGIQVEDVRIRRADFPEENTQAILSRMQSERERVAREARAEGAEIGAQVRARADRERTVLIAEAQAQADILRGQGEAEATKLYAAAFGQDPQFFDFWRSMQAYRDAFAEGGAETRLLLSPDSAFFRFFRSPLGAGALPTPQPSATPGSPEALGTTPVAP</sequence>
<evidence type="ECO:0000313" key="10">
    <source>
        <dbReference type="Proteomes" id="UP001589865"/>
    </source>
</evidence>
<reference evidence="9 10" key="1">
    <citation type="submission" date="2024-09" db="EMBL/GenBank/DDBJ databases">
        <authorList>
            <person name="Sun Q."/>
            <person name="Mori K."/>
        </authorList>
    </citation>
    <scope>NUCLEOTIDE SEQUENCE [LARGE SCALE GENOMIC DNA]</scope>
    <source>
        <strain evidence="9 10">TBRC 5777</strain>
    </source>
</reference>
<dbReference type="Gene3D" id="3.30.479.30">
    <property type="entry name" value="Band 7 domain"/>
    <property type="match status" value="1"/>
</dbReference>
<comment type="function">
    <text evidence="6">HflC and HflK could regulate a protease.</text>
</comment>
<keyword evidence="5" id="KW-0472">Membrane</keyword>
<dbReference type="PIRSF" id="PIRSF005651">
    <property type="entry name" value="HflC"/>
    <property type="match status" value="1"/>
</dbReference>
<evidence type="ECO:0000259" key="8">
    <source>
        <dbReference type="SMART" id="SM00244"/>
    </source>
</evidence>
<dbReference type="SUPFAM" id="SSF117892">
    <property type="entry name" value="Band 7/SPFH domain"/>
    <property type="match status" value="1"/>
</dbReference>
<evidence type="ECO:0000256" key="2">
    <source>
        <dbReference type="ARBA" id="ARBA00007862"/>
    </source>
</evidence>
<feature type="domain" description="Band 7" evidence="8">
    <location>
        <begin position="20"/>
        <end position="183"/>
    </location>
</feature>
<dbReference type="CDD" id="cd03405">
    <property type="entry name" value="SPFH_HflC"/>
    <property type="match status" value="1"/>
</dbReference>
<keyword evidence="4" id="KW-1133">Transmembrane helix</keyword>
<evidence type="ECO:0000256" key="6">
    <source>
        <dbReference type="PIRNR" id="PIRNR005651"/>
    </source>
</evidence>
<evidence type="ECO:0000256" key="3">
    <source>
        <dbReference type="ARBA" id="ARBA00022692"/>
    </source>
</evidence>
<dbReference type="InterPro" id="IPR010200">
    <property type="entry name" value="HflC"/>
</dbReference>
<keyword evidence="10" id="KW-1185">Reference proteome</keyword>
<evidence type="ECO:0000256" key="1">
    <source>
        <dbReference type="ARBA" id="ARBA00004167"/>
    </source>
</evidence>
<accession>A0ABV6JP33</accession>
<evidence type="ECO:0000256" key="4">
    <source>
        <dbReference type="ARBA" id="ARBA00022989"/>
    </source>
</evidence>
<dbReference type="GO" id="GO:0008233">
    <property type="term" value="F:peptidase activity"/>
    <property type="evidence" value="ECO:0007669"/>
    <property type="project" value="UniProtKB-KW"/>
</dbReference>
<comment type="similarity">
    <text evidence="2 6">Belongs to the band 7/mec-2 family. HflC subfamily.</text>
</comment>
<proteinExistence type="inferred from homology"/>
<dbReference type="InterPro" id="IPR036013">
    <property type="entry name" value="Band_7/SPFH_dom_sf"/>
</dbReference>
<organism evidence="9 10">
    <name type="scientific">Roseomonas elaeocarpi</name>
    <dbReference type="NCBI Taxonomy" id="907779"/>
    <lineage>
        <taxon>Bacteria</taxon>
        <taxon>Pseudomonadati</taxon>
        <taxon>Pseudomonadota</taxon>
        <taxon>Alphaproteobacteria</taxon>
        <taxon>Acetobacterales</taxon>
        <taxon>Roseomonadaceae</taxon>
        <taxon>Roseomonas</taxon>
    </lineage>
</organism>
<comment type="subcellular location">
    <subcellularLocation>
        <location evidence="1">Membrane</location>
        <topology evidence="1">Single-pass membrane protein</topology>
    </subcellularLocation>
</comment>
<dbReference type="PANTHER" id="PTHR42911:SF1">
    <property type="entry name" value="MODULATOR OF FTSH PROTEASE HFLC"/>
    <property type="match status" value="1"/>
</dbReference>
<keyword evidence="3" id="KW-0812">Transmembrane</keyword>
<dbReference type="GO" id="GO:0006508">
    <property type="term" value="P:proteolysis"/>
    <property type="evidence" value="ECO:0007669"/>
    <property type="project" value="UniProtKB-KW"/>
</dbReference>
<dbReference type="InterPro" id="IPR001107">
    <property type="entry name" value="Band_7"/>
</dbReference>
<evidence type="ECO:0000256" key="5">
    <source>
        <dbReference type="ARBA" id="ARBA00023136"/>
    </source>
</evidence>
<dbReference type="Pfam" id="PF01145">
    <property type="entry name" value="Band_7"/>
    <property type="match status" value="1"/>
</dbReference>
<protein>
    <recommendedName>
        <fullName evidence="6">Protein HflC</fullName>
    </recommendedName>
</protein>
<gene>
    <name evidence="9" type="primary">hflC</name>
    <name evidence="9" type="ORF">ACFFGY_04485</name>
</gene>
<evidence type="ECO:0000256" key="7">
    <source>
        <dbReference type="SAM" id="MobiDB-lite"/>
    </source>
</evidence>
<dbReference type="PANTHER" id="PTHR42911">
    <property type="entry name" value="MODULATOR OF FTSH PROTEASE HFLC"/>
    <property type="match status" value="1"/>
</dbReference>
<keyword evidence="9" id="KW-0645">Protease</keyword>